<feature type="region of interest" description="Disordered" evidence="1">
    <location>
        <begin position="262"/>
        <end position="313"/>
    </location>
</feature>
<dbReference type="AlphaFoldDB" id="A0A2T2N7T6"/>
<feature type="compositionally biased region" description="Basic and acidic residues" evidence="1">
    <location>
        <begin position="266"/>
        <end position="279"/>
    </location>
</feature>
<gene>
    <name evidence="3" type="ORF">BS50DRAFT_152296</name>
</gene>
<dbReference type="STRING" id="1448308.A0A2T2N7T6"/>
<organism evidence="3 4">
    <name type="scientific">Corynespora cassiicola Philippines</name>
    <dbReference type="NCBI Taxonomy" id="1448308"/>
    <lineage>
        <taxon>Eukaryota</taxon>
        <taxon>Fungi</taxon>
        <taxon>Dikarya</taxon>
        <taxon>Ascomycota</taxon>
        <taxon>Pezizomycotina</taxon>
        <taxon>Dothideomycetes</taxon>
        <taxon>Pleosporomycetidae</taxon>
        <taxon>Pleosporales</taxon>
        <taxon>Corynesporascaceae</taxon>
        <taxon>Corynespora</taxon>
    </lineage>
</organism>
<keyword evidence="2" id="KW-1133">Transmembrane helix</keyword>
<feature type="transmembrane region" description="Helical" evidence="2">
    <location>
        <begin position="70"/>
        <end position="91"/>
    </location>
</feature>
<keyword evidence="2" id="KW-0812">Transmembrane</keyword>
<feature type="transmembrane region" description="Helical" evidence="2">
    <location>
        <begin position="103"/>
        <end position="128"/>
    </location>
</feature>
<dbReference type="OrthoDB" id="3779192at2759"/>
<proteinExistence type="predicted"/>
<reference evidence="3 4" key="1">
    <citation type="journal article" date="2018" name="Front. Microbiol.">
        <title>Genome-Wide Analysis of Corynespora cassiicola Leaf Fall Disease Putative Effectors.</title>
        <authorList>
            <person name="Lopez D."/>
            <person name="Ribeiro S."/>
            <person name="Label P."/>
            <person name="Fumanal B."/>
            <person name="Venisse J.S."/>
            <person name="Kohler A."/>
            <person name="de Oliveira R.R."/>
            <person name="Labutti K."/>
            <person name="Lipzen A."/>
            <person name="Lail K."/>
            <person name="Bauer D."/>
            <person name="Ohm R.A."/>
            <person name="Barry K.W."/>
            <person name="Spatafora J."/>
            <person name="Grigoriev I.V."/>
            <person name="Martin F.M."/>
            <person name="Pujade-Renaud V."/>
        </authorList>
    </citation>
    <scope>NUCLEOTIDE SEQUENCE [LARGE SCALE GENOMIC DNA]</scope>
    <source>
        <strain evidence="3 4">Philippines</strain>
    </source>
</reference>
<protein>
    <submittedName>
        <fullName evidence="3">Uncharacterized protein</fullName>
    </submittedName>
</protein>
<name>A0A2T2N7T6_CORCC</name>
<evidence type="ECO:0000313" key="4">
    <source>
        <dbReference type="Proteomes" id="UP000240883"/>
    </source>
</evidence>
<dbReference type="Proteomes" id="UP000240883">
    <property type="component" value="Unassembled WGS sequence"/>
</dbReference>
<keyword evidence="4" id="KW-1185">Reference proteome</keyword>
<evidence type="ECO:0000256" key="1">
    <source>
        <dbReference type="SAM" id="MobiDB-lite"/>
    </source>
</evidence>
<dbReference type="EMBL" id="KZ678144">
    <property type="protein sequence ID" value="PSN61469.1"/>
    <property type="molecule type" value="Genomic_DNA"/>
</dbReference>
<keyword evidence="2" id="KW-0472">Membrane</keyword>
<feature type="transmembrane region" description="Helical" evidence="2">
    <location>
        <begin position="156"/>
        <end position="179"/>
    </location>
</feature>
<sequence>MRWSEAVLVGLRLLVVIVALGVVGIEAWGLQTINDIQARGDAVLGTVQLEQAEKEEAWRDFFRTVAESQLIIWITVATAAFSFLVSLIVLLSIKVERMRITPYVLIPLEFLSMFAMATTFGFSLNLAIDLTRFGGATLDAGPSGDLAAFAKLSPRILGHAIGSGVGTGLLLLTSISALVSTCRRAQEKNSCSFEPTASALGMGHGYAAVTPRAPRSNIPTIYDPEKPMPEDTTALDISTLNWTSAPSSWPLKEDEQSFAKDGAVMGHRDSQLSERSRADYDEDISGPLGLEAPLTGQQTRPARPWSEAPKRNR</sequence>
<evidence type="ECO:0000256" key="2">
    <source>
        <dbReference type="SAM" id="Phobius"/>
    </source>
</evidence>
<evidence type="ECO:0000313" key="3">
    <source>
        <dbReference type="EMBL" id="PSN61469.1"/>
    </source>
</evidence>
<accession>A0A2T2N7T6</accession>